<dbReference type="EMBL" id="CAIIXF020000010">
    <property type="protein sequence ID" value="CAH1796005.1"/>
    <property type="molecule type" value="Genomic_DNA"/>
</dbReference>
<gene>
    <name evidence="1" type="ORF">OFUS_LOCUS20463</name>
</gene>
<keyword evidence="2" id="KW-1185">Reference proteome</keyword>
<sequence>MGTLQHVQWFCIIIGDNNTGGDGKEPTTESNVVNGGGNGPQTGALSETGCSGFLCPLLNPIVVLVLLVWCGVLSFLCLVLCCCIQQRKRNEKKRKYYVDYLRRQNPYMESLHSKDYTWHDYSTVNGENGSSGPGSHPEEAKSDTGIMNSMVTNENEGYGINPSHPARGTGGTITAADANL</sequence>
<name>A0A8J1TWC3_OWEFU</name>
<evidence type="ECO:0000313" key="2">
    <source>
        <dbReference type="Proteomes" id="UP000749559"/>
    </source>
</evidence>
<organism evidence="1 2">
    <name type="scientific">Owenia fusiformis</name>
    <name type="common">Polychaete worm</name>
    <dbReference type="NCBI Taxonomy" id="6347"/>
    <lineage>
        <taxon>Eukaryota</taxon>
        <taxon>Metazoa</taxon>
        <taxon>Spiralia</taxon>
        <taxon>Lophotrochozoa</taxon>
        <taxon>Annelida</taxon>
        <taxon>Polychaeta</taxon>
        <taxon>Sedentaria</taxon>
        <taxon>Canalipalpata</taxon>
        <taxon>Sabellida</taxon>
        <taxon>Oweniida</taxon>
        <taxon>Oweniidae</taxon>
        <taxon>Owenia</taxon>
    </lineage>
</organism>
<dbReference type="AlphaFoldDB" id="A0A8J1TWC3"/>
<protein>
    <submittedName>
        <fullName evidence="1">Uncharacterized protein</fullName>
    </submittedName>
</protein>
<accession>A0A8J1TWC3</accession>
<comment type="caution">
    <text evidence="1">The sequence shown here is derived from an EMBL/GenBank/DDBJ whole genome shotgun (WGS) entry which is preliminary data.</text>
</comment>
<evidence type="ECO:0000313" key="1">
    <source>
        <dbReference type="EMBL" id="CAH1796005.1"/>
    </source>
</evidence>
<reference evidence="1" key="1">
    <citation type="submission" date="2022-03" db="EMBL/GenBank/DDBJ databases">
        <authorList>
            <person name="Martin C."/>
        </authorList>
    </citation>
    <scope>NUCLEOTIDE SEQUENCE</scope>
</reference>
<proteinExistence type="predicted"/>
<dbReference type="Proteomes" id="UP000749559">
    <property type="component" value="Unassembled WGS sequence"/>
</dbReference>